<dbReference type="VEuPathDB" id="MicrosporidiaDB:ECU07_1007"/>
<proteinExistence type="predicted"/>
<dbReference type="AlphaFoldDB" id="I7IV43"/>
<feature type="chain" id="PRO_5003711137" evidence="1">
    <location>
        <begin position="21"/>
        <end position="60"/>
    </location>
</feature>
<gene>
    <name evidence="2" type="ordered locus">ECU07_1007</name>
</gene>
<name>I7IV43_ENCCU</name>
<dbReference type="HOGENOM" id="CLU_2960730_0_0_1"/>
<dbReference type="Proteomes" id="UP000000819">
    <property type="component" value="Chromosome VII"/>
</dbReference>
<protein>
    <submittedName>
        <fullName evidence="2">ECU07_1007 protein</fullName>
    </submittedName>
</protein>
<keyword evidence="3" id="KW-1185">Reference proteome</keyword>
<reference evidence="2 3" key="1">
    <citation type="journal article" date="2001" name="Nature">
        <title>Genome sequence and gene compaction of the eukaryote parasite Encephalitozoon cuniculi.</title>
        <authorList>
            <person name="Katinka M.D."/>
            <person name="Duprat S."/>
            <person name="Cornillot E."/>
            <person name="Metenier G."/>
            <person name="Thomarat F."/>
            <person name="Prensier G."/>
            <person name="Barbe V."/>
            <person name="Peyretaillade E."/>
            <person name="Brottier P."/>
            <person name="Wincker P."/>
            <person name="Delbac F."/>
            <person name="El Alaoui H."/>
            <person name="Peyret P."/>
            <person name="Saurin W."/>
            <person name="Gouy M."/>
            <person name="Weissenbach J."/>
            <person name="Vivares C.P."/>
        </authorList>
    </citation>
    <scope>NUCLEOTIDE SEQUENCE [LARGE SCALE GENOMIC DNA]</scope>
    <source>
        <strain evidence="2 3">GB-M1</strain>
    </source>
</reference>
<dbReference type="KEGG" id="ecu:ECU07_1007"/>
<dbReference type="RefSeq" id="NP_001402513.1">
    <property type="nucleotide sequence ID" value="NM_001415189.1"/>
</dbReference>
<evidence type="ECO:0000313" key="3">
    <source>
        <dbReference type="Proteomes" id="UP000000819"/>
    </source>
</evidence>
<dbReference type="GeneID" id="77136383"/>
<feature type="signal peptide" evidence="1">
    <location>
        <begin position="1"/>
        <end position="20"/>
    </location>
</feature>
<sequence>MWTLLSLVGLAVSHLNPGSGKGVEIELGDRLIESINRNIESFKKLTGEGFFGGEKIERCY</sequence>
<dbReference type="EMBL" id="AL590447">
    <property type="protein sequence ID" value="CCI73956.1"/>
    <property type="molecule type" value="Genomic_DNA"/>
</dbReference>
<reference evidence="2 3" key="2">
    <citation type="journal article" date="2009" name="BMC Genomics">
        <title>Identification of transcriptional signals in Encephalitozoon cuniculi widespread among Microsporidia phylum: support for accurate structural genome annotation.</title>
        <authorList>
            <person name="Peyretaillade E."/>
            <person name="Goncalves O."/>
            <person name="Terrat S."/>
            <person name="Dugat-Bony E."/>
            <person name="Wincker P."/>
            <person name="Cornman R.S."/>
            <person name="Evans J.D."/>
            <person name="Delbac F."/>
            <person name="Peyret P."/>
        </authorList>
    </citation>
    <scope>NUCLEOTIDE SEQUENCE [LARGE SCALE GENOMIC DNA]</scope>
    <source>
        <strain evidence="2 3">GB-M1</strain>
    </source>
</reference>
<dbReference type="InParanoid" id="I7IV43"/>
<dbReference type="OrthoDB" id="2191184at2759"/>
<keyword evidence="1" id="KW-0732">Signal</keyword>
<accession>I7IV43</accession>
<evidence type="ECO:0000256" key="1">
    <source>
        <dbReference type="SAM" id="SignalP"/>
    </source>
</evidence>
<evidence type="ECO:0000313" key="2">
    <source>
        <dbReference type="EMBL" id="CCI73956.1"/>
    </source>
</evidence>
<organism evidence="2 3">
    <name type="scientific">Encephalitozoon cuniculi (strain GB-M1)</name>
    <name type="common">Microsporidian parasite</name>
    <dbReference type="NCBI Taxonomy" id="284813"/>
    <lineage>
        <taxon>Eukaryota</taxon>
        <taxon>Fungi</taxon>
        <taxon>Fungi incertae sedis</taxon>
        <taxon>Microsporidia</taxon>
        <taxon>Unikaryonidae</taxon>
        <taxon>Encephalitozoon</taxon>
    </lineage>
</organism>